<dbReference type="Proteomes" id="UP001177003">
    <property type="component" value="Chromosome 1"/>
</dbReference>
<feature type="transmembrane region" description="Helical" evidence="1">
    <location>
        <begin position="28"/>
        <end position="50"/>
    </location>
</feature>
<dbReference type="EMBL" id="OX465077">
    <property type="protein sequence ID" value="CAI9267951.1"/>
    <property type="molecule type" value="Genomic_DNA"/>
</dbReference>
<accession>A0AA35V6T6</accession>
<dbReference type="AlphaFoldDB" id="A0AA35V6T6"/>
<keyword evidence="1" id="KW-1133">Transmembrane helix</keyword>
<keyword evidence="1" id="KW-0472">Membrane</keyword>
<evidence type="ECO:0000256" key="1">
    <source>
        <dbReference type="SAM" id="Phobius"/>
    </source>
</evidence>
<protein>
    <submittedName>
        <fullName evidence="2">Uncharacterized protein</fullName>
    </submittedName>
</protein>
<proteinExistence type="predicted"/>
<sequence length="116" mass="13273">MAHRCLCVSRSKQEAPRSFSIKHQSDCLFIPVSFSSIASPLLCSYLLHFFHVFSEIQLQKLFPLNKSHQVEVRNGNKRNGKHVRCAHKNPQGDPMSDYAPHPAIVLKVKPIMYQMV</sequence>
<evidence type="ECO:0000313" key="2">
    <source>
        <dbReference type="EMBL" id="CAI9267951.1"/>
    </source>
</evidence>
<keyword evidence="1" id="KW-0812">Transmembrane</keyword>
<organism evidence="2 3">
    <name type="scientific">Lactuca saligna</name>
    <name type="common">Willowleaf lettuce</name>
    <dbReference type="NCBI Taxonomy" id="75948"/>
    <lineage>
        <taxon>Eukaryota</taxon>
        <taxon>Viridiplantae</taxon>
        <taxon>Streptophyta</taxon>
        <taxon>Embryophyta</taxon>
        <taxon>Tracheophyta</taxon>
        <taxon>Spermatophyta</taxon>
        <taxon>Magnoliopsida</taxon>
        <taxon>eudicotyledons</taxon>
        <taxon>Gunneridae</taxon>
        <taxon>Pentapetalae</taxon>
        <taxon>asterids</taxon>
        <taxon>campanulids</taxon>
        <taxon>Asterales</taxon>
        <taxon>Asteraceae</taxon>
        <taxon>Cichorioideae</taxon>
        <taxon>Cichorieae</taxon>
        <taxon>Lactucinae</taxon>
        <taxon>Lactuca</taxon>
    </lineage>
</organism>
<gene>
    <name evidence="2" type="ORF">LSALG_LOCUS8406</name>
</gene>
<evidence type="ECO:0000313" key="3">
    <source>
        <dbReference type="Proteomes" id="UP001177003"/>
    </source>
</evidence>
<reference evidence="2" key="1">
    <citation type="submission" date="2023-04" db="EMBL/GenBank/DDBJ databases">
        <authorList>
            <person name="Vijverberg K."/>
            <person name="Xiong W."/>
            <person name="Schranz E."/>
        </authorList>
    </citation>
    <scope>NUCLEOTIDE SEQUENCE</scope>
</reference>
<name>A0AA35V6T6_LACSI</name>
<keyword evidence="3" id="KW-1185">Reference proteome</keyword>